<dbReference type="InterPro" id="IPR050578">
    <property type="entry name" value="MARVEL-CKLF_proteins"/>
</dbReference>
<accession>A0A6P6YA37</accession>
<dbReference type="KEGG" id="dpte:113795793"/>
<dbReference type="InParanoid" id="A0A6P6YA37"/>
<sequence>MSNPNTIQSPPASNDQIIYVKRSAPKYSQSGMTVKVKAQSTGVGEDLYFNPQYFCTNPGVIKLIQLLFGIVALSCISPPLTWFSRLFTFFLAITFAITLILCFAYLVTLKNVFFPKFNWLTIELTYTICSSICLLITALIHILYSCRQDYRYSLTYFNSYLGTSYFGTYITSGVFGIFNSIVYAIGAYFLNKERKYGGNTVAPSRPNNDRI</sequence>
<dbReference type="FunCoup" id="A0A6P6YA37">
    <property type="interactions" value="53"/>
</dbReference>
<dbReference type="Pfam" id="PF01284">
    <property type="entry name" value="MARVEL"/>
    <property type="match status" value="1"/>
</dbReference>
<protein>
    <submittedName>
        <fullName evidence="6">Uncharacterized protein LOC113795793</fullName>
    </submittedName>
</protein>
<evidence type="ECO:0000313" key="6">
    <source>
        <dbReference type="RefSeq" id="XP_027201816.1"/>
    </source>
</evidence>
<name>A0A6P6YA37_DERPT</name>
<dbReference type="OrthoDB" id="6258237at2759"/>
<keyword evidence="2" id="KW-0812">Transmembrane</keyword>
<dbReference type="AlphaFoldDB" id="A0A6P6YA37"/>
<gene>
    <name evidence="6" type="primary">LOC113795793</name>
</gene>
<dbReference type="Proteomes" id="UP000515146">
    <property type="component" value="Unplaced"/>
</dbReference>
<evidence type="ECO:0000256" key="2">
    <source>
        <dbReference type="ARBA" id="ARBA00022692"/>
    </source>
</evidence>
<evidence type="ECO:0000313" key="5">
    <source>
        <dbReference type="Proteomes" id="UP000515146"/>
    </source>
</evidence>
<comment type="subcellular location">
    <subcellularLocation>
        <location evidence="1">Membrane</location>
        <topology evidence="1">Multi-pass membrane protein</topology>
    </subcellularLocation>
</comment>
<evidence type="ECO:0000256" key="3">
    <source>
        <dbReference type="ARBA" id="ARBA00022989"/>
    </source>
</evidence>
<keyword evidence="3" id="KW-1133">Transmembrane helix</keyword>
<organism evidence="5 6">
    <name type="scientific">Dermatophagoides pteronyssinus</name>
    <name type="common">European house dust mite</name>
    <dbReference type="NCBI Taxonomy" id="6956"/>
    <lineage>
        <taxon>Eukaryota</taxon>
        <taxon>Metazoa</taxon>
        <taxon>Ecdysozoa</taxon>
        <taxon>Arthropoda</taxon>
        <taxon>Chelicerata</taxon>
        <taxon>Arachnida</taxon>
        <taxon>Acari</taxon>
        <taxon>Acariformes</taxon>
        <taxon>Sarcoptiformes</taxon>
        <taxon>Astigmata</taxon>
        <taxon>Psoroptidia</taxon>
        <taxon>Analgoidea</taxon>
        <taxon>Pyroglyphidae</taxon>
        <taxon>Dermatophagoidinae</taxon>
        <taxon>Dermatophagoides</taxon>
    </lineage>
</organism>
<dbReference type="OMA" id="ELTYTIC"/>
<keyword evidence="5" id="KW-1185">Reference proteome</keyword>
<dbReference type="PANTHER" id="PTHR22776:SF97">
    <property type="entry name" value="RE01453P"/>
    <property type="match status" value="1"/>
</dbReference>
<evidence type="ECO:0000256" key="4">
    <source>
        <dbReference type="ARBA" id="ARBA00023136"/>
    </source>
</evidence>
<dbReference type="RefSeq" id="XP_027201816.1">
    <property type="nucleotide sequence ID" value="XM_027346015.1"/>
</dbReference>
<evidence type="ECO:0000256" key="1">
    <source>
        <dbReference type="ARBA" id="ARBA00004141"/>
    </source>
</evidence>
<reference evidence="6" key="1">
    <citation type="submission" date="2025-08" db="UniProtKB">
        <authorList>
            <consortium name="RefSeq"/>
        </authorList>
    </citation>
    <scope>IDENTIFICATION</scope>
    <source>
        <strain evidence="6">Airmid</strain>
    </source>
</reference>
<dbReference type="PROSITE" id="PS51225">
    <property type="entry name" value="MARVEL"/>
    <property type="match status" value="1"/>
</dbReference>
<dbReference type="InterPro" id="IPR008253">
    <property type="entry name" value="Marvel"/>
</dbReference>
<keyword evidence="4" id="KW-0472">Membrane</keyword>
<dbReference type="GO" id="GO:0016020">
    <property type="term" value="C:membrane"/>
    <property type="evidence" value="ECO:0007669"/>
    <property type="project" value="UniProtKB-SubCell"/>
</dbReference>
<dbReference type="PANTHER" id="PTHR22776">
    <property type="entry name" value="MARVEL-CONTAINING POTENTIAL LIPID RAFT-ASSOCIATED PROTEIN"/>
    <property type="match status" value="1"/>
</dbReference>
<proteinExistence type="predicted"/>